<gene>
    <name evidence="3" type="ORF">BN970_01376</name>
</gene>
<sequence length="642" mass="71207">MSLFNTPDWSIDFNQALSSIPDHIVGQAGVPDLTHPMAAYRYLEKRRETVIESVRQRPLLRLWDKNMRYVGQIAQERSVQLTEAMADSGGGNIVIRRDNWLSDFILNDRRMEEDLHVTMDPIATAPDWRTRWGGKVIGVNAKRDAQGLHTVELEMVSNREHLKHLLAGANPLFPPEIQFPKMWVLPWNCRTGLSITMFINLARQYFPFLSIPTNIFNPGGWIGAGLEGVDPLSWPIQVQFVNPIFDQSRFTIFTSRWTDMHTTTAPLLDDAGCQIRAYTWLTEDKTSPHPELELGLTDIPFIGKTLDKIADTVGLPDSLDDLARPHRNCIVMAVEDKSGTTGPTGTFLDGPLKLAAEVLDDGITQVIHDVTGFGDKDGDGKADPFFRKLAMTAPEPPWAVFTDGEYSGIVESQRSLHAATAKTVMVGSRSPGWVNQLQTFAIKYGLSQLTELIYTAAGLAIAGFQVPGTPGLEEAYQGQLDDTVLAWQRFTDIKRAILMGDFGFLEHFERGSGSAYTVSGTLDLRTGHWKTRAYSSFKTTIRNGAPYSWVATSSSETVSASRWPTSSTSTSARASPTHGTPTLPSRWACPSARTPRKRTRSPRRPGLWPLSGTWSACLWALPTSSEFRPQFVYSAGELTACN</sequence>
<reference evidence="3 4" key="1">
    <citation type="submission" date="2015-03" db="EMBL/GenBank/DDBJ databases">
        <authorList>
            <person name="Murphy D."/>
        </authorList>
    </citation>
    <scope>NUCLEOTIDE SEQUENCE [LARGE SCALE GENOMIC DNA]</scope>
    <source>
        <strain evidence="3 4">D16</strain>
    </source>
</reference>
<dbReference type="AlphaFoldDB" id="A0A0U1D3F4"/>
<feature type="compositionally biased region" description="Basic residues" evidence="1">
    <location>
        <begin position="594"/>
        <end position="603"/>
    </location>
</feature>
<feature type="compositionally biased region" description="Low complexity" evidence="1">
    <location>
        <begin position="560"/>
        <end position="577"/>
    </location>
</feature>
<feature type="domain" description="Gp28/Gp37-like" evidence="2">
    <location>
        <begin position="60"/>
        <end position="547"/>
    </location>
</feature>
<dbReference type="Proteomes" id="UP000182227">
    <property type="component" value="Unassembled WGS sequence"/>
</dbReference>
<evidence type="ECO:0000256" key="1">
    <source>
        <dbReference type="SAM" id="MobiDB-lite"/>
    </source>
</evidence>
<dbReference type="Pfam" id="PF14594">
    <property type="entry name" value="Sipho_Gp37"/>
    <property type="match status" value="1"/>
</dbReference>
<dbReference type="EMBL" id="CTEF01000001">
    <property type="protein sequence ID" value="CQD07303.1"/>
    <property type="molecule type" value="Genomic_DNA"/>
</dbReference>
<evidence type="ECO:0000313" key="3">
    <source>
        <dbReference type="EMBL" id="CQD07303.1"/>
    </source>
</evidence>
<organism evidence="3 4">
    <name type="scientific">Mycolicibacterium conceptionense</name>
    <dbReference type="NCBI Taxonomy" id="451644"/>
    <lineage>
        <taxon>Bacteria</taxon>
        <taxon>Bacillati</taxon>
        <taxon>Actinomycetota</taxon>
        <taxon>Actinomycetes</taxon>
        <taxon>Mycobacteriales</taxon>
        <taxon>Mycobacteriaceae</taxon>
        <taxon>Mycolicibacterium</taxon>
    </lineage>
</organism>
<protein>
    <submittedName>
        <fullName evidence="3">Bacteriophage protein</fullName>
    </submittedName>
</protein>
<proteinExistence type="predicted"/>
<dbReference type="InterPro" id="IPR029432">
    <property type="entry name" value="Gp28/Gp37-like_dom"/>
</dbReference>
<evidence type="ECO:0000313" key="4">
    <source>
        <dbReference type="Proteomes" id="UP000182227"/>
    </source>
</evidence>
<feature type="region of interest" description="Disordered" evidence="1">
    <location>
        <begin position="560"/>
        <end position="605"/>
    </location>
</feature>
<evidence type="ECO:0000259" key="2">
    <source>
        <dbReference type="Pfam" id="PF14594"/>
    </source>
</evidence>
<name>A0A0U1D3F4_9MYCO</name>
<accession>A0A0U1D3F4</accession>